<protein>
    <recommendedName>
        <fullName evidence="2">Flavin reductase like domain-containing protein</fullName>
    </recommendedName>
</protein>
<evidence type="ECO:0000313" key="4">
    <source>
        <dbReference type="Proteomes" id="UP000697127"/>
    </source>
</evidence>
<dbReference type="InterPro" id="IPR002563">
    <property type="entry name" value="Flavin_Rdtase-like_dom"/>
</dbReference>
<feature type="domain" description="Flavin reductase like" evidence="2">
    <location>
        <begin position="40"/>
        <end position="237"/>
    </location>
</feature>
<organism evidence="3 4">
    <name type="scientific">Pichia californica</name>
    <dbReference type="NCBI Taxonomy" id="460514"/>
    <lineage>
        <taxon>Eukaryota</taxon>
        <taxon>Fungi</taxon>
        <taxon>Dikarya</taxon>
        <taxon>Ascomycota</taxon>
        <taxon>Saccharomycotina</taxon>
        <taxon>Pichiomycetes</taxon>
        <taxon>Pichiales</taxon>
        <taxon>Pichiaceae</taxon>
        <taxon>Pichia</taxon>
    </lineage>
</organism>
<dbReference type="Gene3D" id="2.30.110.10">
    <property type="entry name" value="Electron Transport, Fmn-binding Protein, Chain A"/>
    <property type="match status" value="1"/>
</dbReference>
<keyword evidence="1" id="KW-0560">Oxidoreductase</keyword>
<reference evidence="3" key="1">
    <citation type="submission" date="2020-11" db="EMBL/GenBank/DDBJ databases">
        <title>Kefir isolates.</title>
        <authorList>
            <person name="Marcisauskas S."/>
            <person name="Kim Y."/>
            <person name="Blasche S."/>
        </authorList>
    </citation>
    <scope>NUCLEOTIDE SEQUENCE</scope>
    <source>
        <strain evidence="3">Olga-1</strain>
    </source>
</reference>
<dbReference type="PANTHER" id="PTHR30466:SF1">
    <property type="entry name" value="FMN REDUCTASE (NADH) RUTF"/>
    <property type="match status" value="1"/>
</dbReference>
<dbReference type="InterPro" id="IPR050268">
    <property type="entry name" value="NADH-dep_flavin_reductase"/>
</dbReference>
<dbReference type="PANTHER" id="PTHR30466">
    <property type="entry name" value="FLAVIN REDUCTASE"/>
    <property type="match status" value="1"/>
</dbReference>
<proteinExistence type="predicted"/>
<evidence type="ECO:0000259" key="2">
    <source>
        <dbReference type="SMART" id="SM00903"/>
    </source>
</evidence>
<sequence>MKSALKHFGKSGCSFPLKNAYRQFFTDAHLPPIEEYKNTMSTVGSQAMILTSSFSGKSDISRMHGTTLSSVSSLTVYPEPIVQFNIQIPSATSKFMHENKYMALHILKPNEESVKLARNFSLGSRYVNNQQQHEENVDYSTKLFTTPFDRINRDQWDLFENVKENQRPGSLLFNIESELHLPILTKDSERILICEKYRVFKVYNHEIWTCKVKDILVNIEDDRKTGGLLYFNRKFHSVGKPLIEPIKEK</sequence>
<dbReference type="SMART" id="SM00903">
    <property type="entry name" value="Flavin_Reduct"/>
    <property type="match status" value="1"/>
</dbReference>
<dbReference type="AlphaFoldDB" id="A0A9P6WPA3"/>
<comment type="caution">
    <text evidence="3">The sequence shown here is derived from an EMBL/GenBank/DDBJ whole genome shotgun (WGS) entry which is preliminary data.</text>
</comment>
<name>A0A9P6WPA3_9ASCO</name>
<accession>A0A9P6WPA3</accession>
<gene>
    <name evidence="3" type="ORF">C6P40_001912</name>
</gene>
<dbReference type="GO" id="GO:0010181">
    <property type="term" value="F:FMN binding"/>
    <property type="evidence" value="ECO:0007669"/>
    <property type="project" value="InterPro"/>
</dbReference>
<dbReference type="Proteomes" id="UP000697127">
    <property type="component" value="Unassembled WGS sequence"/>
</dbReference>
<evidence type="ECO:0000256" key="1">
    <source>
        <dbReference type="ARBA" id="ARBA00023002"/>
    </source>
</evidence>
<dbReference type="InterPro" id="IPR012349">
    <property type="entry name" value="Split_barrel_FMN-bd"/>
</dbReference>
<dbReference type="EMBL" id="PUHW01000022">
    <property type="protein sequence ID" value="KAG0690689.1"/>
    <property type="molecule type" value="Genomic_DNA"/>
</dbReference>
<dbReference type="Pfam" id="PF01613">
    <property type="entry name" value="Flavin_Reduct"/>
    <property type="match status" value="1"/>
</dbReference>
<evidence type="ECO:0000313" key="3">
    <source>
        <dbReference type="EMBL" id="KAG0690689.1"/>
    </source>
</evidence>
<dbReference type="GO" id="GO:0042602">
    <property type="term" value="F:riboflavin reductase (NADPH) activity"/>
    <property type="evidence" value="ECO:0007669"/>
    <property type="project" value="TreeGrafter"/>
</dbReference>
<keyword evidence="4" id="KW-1185">Reference proteome</keyword>
<dbReference type="SUPFAM" id="SSF50475">
    <property type="entry name" value="FMN-binding split barrel"/>
    <property type="match status" value="1"/>
</dbReference>